<keyword evidence="2" id="KW-1185">Reference proteome</keyword>
<reference evidence="1" key="2">
    <citation type="journal article" date="2023" name="IMA Fungus">
        <title>Comparative genomic study of the Penicillium genus elucidates a diverse pangenome and 15 lateral gene transfer events.</title>
        <authorList>
            <person name="Petersen C."/>
            <person name="Sorensen T."/>
            <person name="Nielsen M.R."/>
            <person name="Sondergaard T.E."/>
            <person name="Sorensen J.L."/>
            <person name="Fitzpatrick D.A."/>
            <person name="Frisvad J.C."/>
            <person name="Nielsen K.L."/>
        </authorList>
    </citation>
    <scope>NUCLEOTIDE SEQUENCE</scope>
    <source>
        <strain evidence="1">IBT 21917</strain>
    </source>
</reference>
<comment type="caution">
    <text evidence="1">The sequence shown here is derived from an EMBL/GenBank/DDBJ whole genome shotgun (WGS) entry which is preliminary data.</text>
</comment>
<accession>A0A9W9IUR1</accession>
<dbReference type="Proteomes" id="UP001146351">
    <property type="component" value="Unassembled WGS sequence"/>
</dbReference>
<reference evidence="1" key="1">
    <citation type="submission" date="2022-11" db="EMBL/GenBank/DDBJ databases">
        <authorList>
            <person name="Petersen C."/>
        </authorList>
    </citation>
    <scope>NUCLEOTIDE SEQUENCE</scope>
    <source>
        <strain evidence="1">IBT 21917</strain>
    </source>
</reference>
<sequence>MEWAIPPSTLTSTELRREYQFNRISKESTLEVHYKEVAIALGLPWMEKEPKDTDLVYRKYAIVHPTDIVWVGWTGPGILVLDNIERPLDSPAPPISQISQALYQRCHSMSNLSRDNGLVWNYGDKKPIALEPQTWPRGSDEYDALLGSQIGKVVAYLVLGGFERGTRRIARIMTWPAERRRLMMRFDIEIAG</sequence>
<evidence type="ECO:0000313" key="1">
    <source>
        <dbReference type="EMBL" id="KAJ5183846.1"/>
    </source>
</evidence>
<dbReference type="OrthoDB" id="4366145at2759"/>
<gene>
    <name evidence="1" type="ORF">N7492_001462</name>
</gene>
<protein>
    <submittedName>
        <fullName evidence="1">Uncharacterized protein</fullName>
    </submittedName>
</protein>
<proteinExistence type="predicted"/>
<organism evidence="1 2">
    <name type="scientific">Penicillium capsulatum</name>
    <dbReference type="NCBI Taxonomy" id="69766"/>
    <lineage>
        <taxon>Eukaryota</taxon>
        <taxon>Fungi</taxon>
        <taxon>Dikarya</taxon>
        <taxon>Ascomycota</taxon>
        <taxon>Pezizomycotina</taxon>
        <taxon>Eurotiomycetes</taxon>
        <taxon>Eurotiomycetidae</taxon>
        <taxon>Eurotiales</taxon>
        <taxon>Aspergillaceae</taxon>
        <taxon>Penicillium</taxon>
    </lineage>
</organism>
<name>A0A9W9IUR1_9EURO</name>
<evidence type="ECO:0000313" key="2">
    <source>
        <dbReference type="Proteomes" id="UP001146351"/>
    </source>
</evidence>
<dbReference type="AlphaFoldDB" id="A0A9W9IUR1"/>
<dbReference type="EMBL" id="JAPQKO010000001">
    <property type="protein sequence ID" value="KAJ5183846.1"/>
    <property type="molecule type" value="Genomic_DNA"/>
</dbReference>